<evidence type="ECO:0000256" key="1">
    <source>
        <dbReference type="SAM" id="Phobius"/>
    </source>
</evidence>
<keyword evidence="1" id="KW-0812">Transmembrane</keyword>
<proteinExistence type="predicted"/>
<dbReference type="KEGG" id="cmic:caldi_26360"/>
<dbReference type="AlphaFoldDB" id="A0AA35G6M2"/>
<dbReference type="EMBL" id="AP025628">
    <property type="protein sequence ID" value="BDG61546.1"/>
    <property type="molecule type" value="Genomic_DNA"/>
</dbReference>
<gene>
    <name evidence="2" type="ORF">caldi_26360</name>
</gene>
<protein>
    <recommendedName>
        <fullName evidence="4">Sporulation integral membrane protein YlbJ</fullName>
    </recommendedName>
</protein>
<organism evidence="2 3">
    <name type="scientific">Caldinitratiruptor microaerophilus</name>
    <dbReference type="NCBI Taxonomy" id="671077"/>
    <lineage>
        <taxon>Bacteria</taxon>
        <taxon>Bacillati</taxon>
        <taxon>Bacillota</taxon>
        <taxon>Clostridia</taxon>
        <taxon>Eubacteriales</taxon>
        <taxon>Symbiobacteriaceae</taxon>
        <taxon>Caldinitratiruptor</taxon>
    </lineage>
</organism>
<evidence type="ECO:0008006" key="4">
    <source>
        <dbReference type="Google" id="ProtNLM"/>
    </source>
</evidence>
<name>A0AA35G6M2_9FIRM</name>
<keyword evidence="1" id="KW-0472">Membrane</keyword>
<feature type="transmembrane region" description="Helical" evidence="1">
    <location>
        <begin position="81"/>
        <end position="99"/>
    </location>
</feature>
<evidence type="ECO:0000313" key="2">
    <source>
        <dbReference type="EMBL" id="BDG61546.1"/>
    </source>
</evidence>
<feature type="transmembrane region" description="Helical" evidence="1">
    <location>
        <begin position="231"/>
        <end position="260"/>
    </location>
</feature>
<evidence type="ECO:0000313" key="3">
    <source>
        <dbReference type="Proteomes" id="UP001163687"/>
    </source>
</evidence>
<keyword evidence="3" id="KW-1185">Reference proteome</keyword>
<feature type="transmembrane region" description="Helical" evidence="1">
    <location>
        <begin position="190"/>
        <end position="211"/>
    </location>
</feature>
<reference evidence="2" key="1">
    <citation type="submission" date="2022-03" db="EMBL/GenBank/DDBJ databases">
        <title>Complete genome sequence of Caldinitratiruptor microaerophilus.</title>
        <authorList>
            <person name="Mukaiyama R."/>
            <person name="Nishiyama T."/>
            <person name="Ueda K."/>
        </authorList>
    </citation>
    <scope>NUCLEOTIDE SEQUENCE</scope>
    <source>
        <strain evidence="2">JCM 16183</strain>
    </source>
</reference>
<feature type="transmembrane region" description="Helical" evidence="1">
    <location>
        <begin position="15"/>
        <end position="33"/>
    </location>
</feature>
<feature type="transmembrane region" description="Helical" evidence="1">
    <location>
        <begin position="145"/>
        <end position="169"/>
    </location>
</feature>
<sequence>MAVGMFGMPWLGPKLAAAHYLAALTVGLIFRFYGPGEQETARPEPPRRGNILRRAVERLLEARREDGRGLGQLAGDAVHESVRTLLVICGFIMLFSVFVRMLEVVGLRGVVAAPFVALFRLAGLPQELVPAAIAGLLEIDLGTRAASVAPVALVPRAVVASAIIAWSGLSVHGQVASVITGTDVRMGPYVVARVLHALFAAMYIVPLLVPATSARLPVVPVFGPLEPGPGFWPHLAGSAVGAVLVPALLVAVGLAAALVARLVRPGRAHYNG</sequence>
<keyword evidence="1" id="KW-1133">Transmembrane helix</keyword>
<accession>A0AA35G6M2</accession>
<dbReference type="Proteomes" id="UP001163687">
    <property type="component" value="Chromosome"/>
</dbReference>